<keyword evidence="3" id="KW-1185">Reference proteome</keyword>
<evidence type="ECO:0000256" key="1">
    <source>
        <dbReference type="SAM" id="SignalP"/>
    </source>
</evidence>
<dbReference type="InterPro" id="IPR008969">
    <property type="entry name" value="CarboxyPept-like_regulatory"/>
</dbReference>
<sequence>MRLIVLALALLFTQDAFAKKCSATFRSVSGSVTDRQGAPLPNTAVGVSWAIGRKPGGPAIGHTDADGRFSIPVRIRTMCRDPAPKYSVRAYTATQHSQEERLDDRPGRLVVPTLRVTEEIHFEPVSPDEATN</sequence>
<proteinExistence type="predicted"/>
<dbReference type="EMBL" id="BAABKY010000005">
    <property type="protein sequence ID" value="GAA5081807.1"/>
    <property type="molecule type" value="Genomic_DNA"/>
</dbReference>
<comment type="caution">
    <text evidence="2">The sequence shown here is derived from an EMBL/GenBank/DDBJ whole genome shotgun (WGS) entry which is preliminary data.</text>
</comment>
<name>A0ABP9LN46_9GAMM</name>
<dbReference type="Proteomes" id="UP001501083">
    <property type="component" value="Unassembled WGS sequence"/>
</dbReference>
<evidence type="ECO:0000313" key="3">
    <source>
        <dbReference type="Proteomes" id="UP001501083"/>
    </source>
</evidence>
<organism evidence="2 3">
    <name type="scientific">Lysobacter panacisoli</name>
    <dbReference type="NCBI Taxonomy" id="1255263"/>
    <lineage>
        <taxon>Bacteria</taxon>
        <taxon>Pseudomonadati</taxon>
        <taxon>Pseudomonadota</taxon>
        <taxon>Gammaproteobacteria</taxon>
        <taxon>Lysobacterales</taxon>
        <taxon>Lysobacteraceae</taxon>
        <taxon>Lysobacter</taxon>
    </lineage>
</organism>
<keyword evidence="1" id="KW-0732">Signal</keyword>
<gene>
    <name evidence="2" type="ORF">GCM10025759_32530</name>
</gene>
<evidence type="ECO:0000313" key="2">
    <source>
        <dbReference type="EMBL" id="GAA5081807.1"/>
    </source>
</evidence>
<protein>
    <recommendedName>
        <fullName evidence="4">Carboxypeptidase regulatory-like domain-containing protein</fullName>
    </recommendedName>
</protein>
<evidence type="ECO:0008006" key="4">
    <source>
        <dbReference type="Google" id="ProtNLM"/>
    </source>
</evidence>
<reference evidence="3" key="1">
    <citation type="journal article" date="2019" name="Int. J. Syst. Evol. Microbiol.">
        <title>The Global Catalogue of Microorganisms (GCM) 10K type strain sequencing project: providing services to taxonomists for standard genome sequencing and annotation.</title>
        <authorList>
            <consortium name="The Broad Institute Genomics Platform"/>
            <consortium name="The Broad Institute Genome Sequencing Center for Infectious Disease"/>
            <person name="Wu L."/>
            <person name="Ma J."/>
        </authorList>
    </citation>
    <scope>NUCLEOTIDE SEQUENCE [LARGE SCALE GENOMIC DNA]</scope>
    <source>
        <strain evidence="3">JCM 19212</strain>
    </source>
</reference>
<feature type="chain" id="PRO_5045121434" description="Carboxypeptidase regulatory-like domain-containing protein" evidence="1">
    <location>
        <begin position="19"/>
        <end position="132"/>
    </location>
</feature>
<dbReference type="SUPFAM" id="SSF49464">
    <property type="entry name" value="Carboxypeptidase regulatory domain-like"/>
    <property type="match status" value="1"/>
</dbReference>
<feature type="signal peptide" evidence="1">
    <location>
        <begin position="1"/>
        <end position="18"/>
    </location>
</feature>
<dbReference type="RefSeq" id="WP_158987879.1">
    <property type="nucleotide sequence ID" value="NZ_BAABKY010000005.1"/>
</dbReference>
<accession>A0ABP9LN46</accession>